<keyword evidence="6" id="KW-0949">S-adenosyl-L-methionine</keyword>
<dbReference type="PANTHER" id="PTHR11265">
    <property type="entry name" value="S-ADENOSYL-METHYLTRANSFERASE MRAW"/>
    <property type="match status" value="1"/>
</dbReference>
<dbReference type="SUPFAM" id="SSF81799">
    <property type="entry name" value="Putative methyltransferase TM0872, insert domain"/>
    <property type="match status" value="1"/>
</dbReference>
<evidence type="ECO:0000256" key="3">
    <source>
        <dbReference type="ARBA" id="ARBA00022552"/>
    </source>
</evidence>
<comment type="similarity">
    <text evidence="1">Belongs to the methyltransferase superfamily. RsmH family.</text>
</comment>
<dbReference type="PIRSF" id="PIRSF004486">
    <property type="entry name" value="MraW"/>
    <property type="match status" value="1"/>
</dbReference>
<dbReference type="SUPFAM" id="SSF53335">
    <property type="entry name" value="S-adenosyl-L-methionine-dependent methyltransferases"/>
    <property type="match status" value="1"/>
</dbReference>
<dbReference type="HAMAP" id="MF_01007">
    <property type="entry name" value="16SrRNA_methyltr_H"/>
    <property type="match status" value="1"/>
</dbReference>
<dbReference type="GO" id="GO:0071424">
    <property type="term" value="F:rRNA (cytosine-N4-)-methyltransferase activity"/>
    <property type="evidence" value="ECO:0007669"/>
    <property type="project" value="TreeGrafter"/>
</dbReference>
<protein>
    <submittedName>
        <fullName evidence="7">Unannotated protein</fullName>
    </submittedName>
</protein>
<dbReference type="NCBIfam" id="TIGR00006">
    <property type="entry name" value="16S rRNA (cytosine(1402)-N(4))-methyltransferase RsmH"/>
    <property type="match status" value="1"/>
</dbReference>
<reference evidence="7" key="1">
    <citation type="submission" date="2020-05" db="EMBL/GenBank/DDBJ databases">
        <authorList>
            <person name="Chiriac C."/>
            <person name="Salcher M."/>
            <person name="Ghai R."/>
            <person name="Kavagutti S V."/>
        </authorList>
    </citation>
    <scope>NUCLEOTIDE SEQUENCE</scope>
</reference>
<dbReference type="PANTHER" id="PTHR11265:SF0">
    <property type="entry name" value="12S RRNA N4-METHYLCYTIDINE METHYLTRANSFERASE"/>
    <property type="match status" value="1"/>
</dbReference>
<dbReference type="Gene3D" id="3.40.50.150">
    <property type="entry name" value="Vaccinia Virus protein VP39"/>
    <property type="match status" value="1"/>
</dbReference>
<dbReference type="Pfam" id="PF01795">
    <property type="entry name" value="Methyltransf_5"/>
    <property type="match status" value="1"/>
</dbReference>
<dbReference type="GO" id="GO:0070475">
    <property type="term" value="P:rRNA base methylation"/>
    <property type="evidence" value="ECO:0007669"/>
    <property type="project" value="TreeGrafter"/>
</dbReference>
<dbReference type="Gene3D" id="1.10.150.170">
    <property type="entry name" value="Putative methyltransferase TM0872, insert domain"/>
    <property type="match status" value="1"/>
</dbReference>
<evidence type="ECO:0000256" key="6">
    <source>
        <dbReference type="ARBA" id="ARBA00022691"/>
    </source>
</evidence>
<accession>A0A6J6EM66</accession>
<evidence type="ECO:0000256" key="2">
    <source>
        <dbReference type="ARBA" id="ARBA00022490"/>
    </source>
</evidence>
<dbReference type="InterPro" id="IPR002903">
    <property type="entry name" value="RsmH"/>
</dbReference>
<keyword evidence="3" id="KW-0698">rRNA processing</keyword>
<proteinExistence type="inferred from homology"/>
<organism evidence="7">
    <name type="scientific">freshwater metagenome</name>
    <dbReference type="NCBI Taxonomy" id="449393"/>
    <lineage>
        <taxon>unclassified sequences</taxon>
        <taxon>metagenomes</taxon>
        <taxon>ecological metagenomes</taxon>
    </lineage>
</organism>
<evidence type="ECO:0000256" key="1">
    <source>
        <dbReference type="ARBA" id="ARBA00010396"/>
    </source>
</evidence>
<keyword evidence="4" id="KW-0489">Methyltransferase</keyword>
<sequence>MTEKSLQQQHIPVMCNRVLELFSPALSVSDPVLIDCTLGLAGHTESLLKEFPGLRVIGFDRDPVAIERAKQRLGQLSNRVEFVNETYDQIEKVLDGRKVNGVLFDLGVSSIQLDEANRGFSYAHDAPLDMRMSSQDLLTAAQILNTYDVKELTYILSTYGEEKFAKRIAQEIAKRRSNKPWETTSELVELIKDVIPAPARRTGGNPAKRTFQGLRIAVNNELQILENALPQAMAALVVGGRIVVLSYHSLEDRIVKNALREKTSIIDVLPGLPVLLSKNTAPFELVTRKAEQASQTEIAENPRATSVRLRVAQRVGEAA</sequence>
<keyword evidence="2" id="KW-0963">Cytoplasm</keyword>
<dbReference type="InterPro" id="IPR023397">
    <property type="entry name" value="SAM-dep_MeTrfase_MraW_recog"/>
</dbReference>
<name>A0A6J6EM66_9ZZZZ</name>
<evidence type="ECO:0000256" key="5">
    <source>
        <dbReference type="ARBA" id="ARBA00022679"/>
    </source>
</evidence>
<dbReference type="AlphaFoldDB" id="A0A6J6EM66"/>
<keyword evidence="5" id="KW-0808">Transferase</keyword>
<dbReference type="EMBL" id="CAEZTU010000022">
    <property type="protein sequence ID" value="CAB4577620.1"/>
    <property type="molecule type" value="Genomic_DNA"/>
</dbReference>
<evidence type="ECO:0000313" key="7">
    <source>
        <dbReference type="EMBL" id="CAB4577620.1"/>
    </source>
</evidence>
<dbReference type="FunFam" id="1.10.150.170:FF:000001">
    <property type="entry name" value="Ribosomal RNA small subunit methyltransferase H"/>
    <property type="match status" value="1"/>
</dbReference>
<dbReference type="InterPro" id="IPR029063">
    <property type="entry name" value="SAM-dependent_MTases_sf"/>
</dbReference>
<dbReference type="GO" id="GO:0005737">
    <property type="term" value="C:cytoplasm"/>
    <property type="evidence" value="ECO:0007669"/>
    <property type="project" value="TreeGrafter"/>
</dbReference>
<gene>
    <name evidence="7" type="ORF">UFOPK1740_00670</name>
</gene>
<evidence type="ECO:0000256" key="4">
    <source>
        <dbReference type="ARBA" id="ARBA00022603"/>
    </source>
</evidence>
<dbReference type="CDD" id="cd02440">
    <property type="entry name" value="AdoMet_MTases"/>
    <property type="match status" value="1"/>
</dbReference>